<dbReference type="Gene3D" id="3.40.50.720">
    <property type="entry name" value="NAD(P)-binding Rossmann-like Domain"/>
    <property type="match status" value="1"/>
</dbReference>
<protein>
    <recommendedName>
        <fullName evidence="1">Ketopantoate reductase C-terminal domain-containing protein</fullName>
    </recommendedName>
</protein>
<comment type="caution">
    <text evidence="2">The sequence shown here is derived from an EMBL/GenBank/DDBJ whole genome shotgun (WGS) entry which is preliminary data.</text>
</comment>
<dbReference type="SUPFAM" id="SSF48179">
    <property type="entry name" value="6-phosphogluconate dehydrogenase C-terminal domain-like"/>
    <property type="match status" value="1"/>
</dbReference>
<sequence length="335" mass="38500">MWYNGKMAKKIAIIGVGGRTGTMFAFELKKAAEVLGVGKEKEIEMINQKKFYIDRDGRLELFEGKVVKDREFKEDFLPDFIFLATKNPVGPVIKFYYSKFKKAKKIPALLISQNGFSPFQEAEKTLREIFGKDFEKVKIVRLVLFNPIQKKEIKNKIFISYSSPIKIALANPEGIENLIEIFKLANFKIEVFPKEEGKNLEFSKLFLSLIGMASASRGFSVKDGLSNSEIFKEEVEVLKEYIRVVKATGGKFLNFSHYPVKFLAHLLELIPTNLFLVFEPLLVKIVSQKREEKEKDLDEIEFYNGAVVKLGKKMGIETPANERIYKRVLEKLKKD</sequence>
<evidence type="ECO:0000313" key="3">
    <source>
        <dbReference type="Proteomes" id="UP000230055"/>
    </source>
</evidence>
<evidence type="ECO:0000313" key="2">
    <source>
        <dbReference type="EMBL" id="PIY90949.1"/>
    </source>
</evidence>
<dbReference type="Proteomes" id="UP000230055">
    <property type="component" value="Unassembled WGS sequence"/>
</dbReference>
<proteinExistence type="predicted"/>
<dbReference type="InterPro" id="IPR013752">
    <property type="entry name" value="KPA_reductase"/>
</dbReference>
<dbReference type="EMBL" id="PFLX01000018">
    <property type="protein sequence ID" value="PIY90949.1"/>
    <property type="molecule type" value="Genomic_DNA"/>
</dbReference>
<dbReference type="InterPro" id="IPR013328">
    <property type="entry name" value="6PGD_dom2"/>
</dbReference>
<dbReference type="Pfam" id="PF08546">
    <property type="entry name" value="ApbA_C"/>
    <property type="match status" value="1"/>
</dbReference>
<dbReference type="AlphaFoldDB" id="A0A2M7R817"/>
<feature type="domain" description="Ketopantoate reductase C-terminal" evidence="1">
    <location>
        <begin position="299"/>
        <end position="328"/>
    </location>
</feature>
<reference evidence="3" key="1">
    <citation type="submission" date="2017-09" db="EMBL/GenBank/DDBJ databases">
        <title>Depth-based differentiation of microbial function through sediment-hosted aquifers and enrichment of novel symbionts in the deep terrestrial subsurface.</title>
        <authorList>
            <person name="Probst A.J."/>
            <person name="Ladd B."/>
            <person name="Jarett J.K."/>
            <person name="Geller-Mcgrath D.E."/>
            <person name="Sieber C.M.K."/>
            <person name="Emerson J.B."/>
            <person name="Anantharaman K."/>
            <person name="Thomas B.C."/>
            <person name="Malmstrom R."/>
            <person name="Stieglmeier M."/>
            <person name="Klingl A."/>
            <person name="Woyke T."/>
            <person name="Ryan C.M."/>
            <person name="Banfield J.F."/>
        </authorList>
    </citation>
    <scope>NUCLEOTIDE SEQUENCE [LARGE SCALE GENOMIC DNA]</scope>
</reference>
<name>A0A2M7R817_9BACT</name>
<evidence type="ECO:0000259" key="1">
    <source>
        <dbReference type="Pfam" id="PF08546"/>
    </source>
</evidence>
<dbReference type="Gene3D" id="1.10.1040.10">
    <property type="entry name" value="N-(1-d-carboxylethyl)-l-norvaline Dehydrogenase, domain 2"/>
    <property type="match status" value="1"/>
</dbReference>
<dbReference type="InterPro" id="IPR008927">
    <property type="entry name" value="6-PGluconate_DH-like_C_sf"/>
</dbReference>
<accession>A0A2M7R817</accession>
<organism evidence="2 3">
    <name type="scientific">Candidatus Nealsonbacteria bacterium CG_4_10_14_0_8_um_filter_35_10</name>
    <dbReference type="NCBI Taxonomy" id="1974683"/>
    <lineage>
        <taxon>Bacteria</taxon>
        <taxon>Candidatus Nealsoniibacteriota</taxon>
    </lineage>
</organism>
<gene>
    <name evidence="2" type="ORF">COY72_00750</name>
</gene>